<evidence type="ECO:0000313" key="1">
    <source>
        <dbReference type="EMBL" id="EEF43496.1"/>
    </source>
</evidence>
<evidence type="ECO:0000313" key="2">
    <source>
        <dbReference type="Proteomes" id="UP000008311"/>
    </source>
</evidence>
<dbReference type="InParanoid" id="B9RYZ4"/>
<dbReference type="Proteomes" id="UP000008311">
    <property type="component" value="Unassembled WGS sequence"/>
</dbReference>
<keyword evidence="2" id="KW-1185">Reference proteome</keyword>
<organism evidence="1 2">
    <name type="scientific">Ricinus communis</name>
    <name type="common">Castor bean</name>
    <dbReference type="NCBI Taxonomy" id="3988"/>
    <lineage>
        <taxon>Eukaryota</taxon>
        <taxon>Viridiplantae</taxon>
        <taxon>Streptophyta</taxon>
        <taxon>Embryophyta</taxon>
        <taxon>Tracheophyta</taxon>
        <taxon>Spermatophyta</taxon>
        <taxon>Magnoliopsida</taxon>
        <taxon>eudicotyledons</taxon>
        <taxon>Gunneridae</taxon>
        <taxon>Pentapetalae</taxon>
        <taxon>rosids</taxon>
        <taxon>fabids</taxon>
        <taxon>Malpighiales</taxon>
        <taxon>Euphorbiaceae</taxon>
        <taxon>Acalyphoideae</taxon>
        <taxon>Acalypheae</taxon>
        <taxon>Ricinus</taxon>
    </lineage>
</organism>
<proteinExistence type="predicted"/>
<dbReference type="EMBL" id="EQ973832">
    <property type="protein sequence ID" value="EEF43496.1"/>
    <property type="molecule type" value="Genomic_DNA"/>
</dbReference>
<protein>
    <submittedName>
        <fullName evidence="1">Uncharacterized protein</fullName>
    </submittedName>
</protein>
<name>B9RYZ4_RICCO</name>
<accession>B9RYZ4</accession>
<reference evidence="2" key="1">
    <citation type="journal article" date="2010" name="Nat. Biotechnol.">
        <title>Draft genome sequence of the oilseed species Ricinus communis.</title>
        <authorList>
            <person name="Chan A.P."/>
            <person name="Crabtree J."/>
            <person name="Zhao Q."/>
            <person name="Lorenzi H."/>
            <person name="Orvis J."/>
            <person name="Puiu D."/>
            <person name="Melake-Berhan A."/>
            <person name="Jones K.M."/>
            <person name="Redman J."/>
            <person name="Chen G."/>
            <person name="Cahoon E.B."/>
            <person name="Gedil M."/>
            <person name="Stanke M."/>
            <person name="Haas B.J."/>
            <person name="Wortman J.R."/>
            <person name="Fraser-Liggett C.M."/>
            <person name="Ravel J."/>
            <person name="Rabinowicz P.D."/>
        </authorList>
    </citation>
    <scope>NUCLEOTIDE SEQUENCE [LARGE SCALE GENOMIC DNA]</scope>
    <source>
        <strain evidence="2">cv. Hale</strain>
    </source>
</reference>
<gene>
    <name evidence="1" type="ORF">RCOM_1315070</name>
</gene>
<dbReference type="AlphaFoldDB" id="B9RYZ4"/>
<sequence length="74" mass="8688">MASAMQFQSMKKWKVYMILRNNLLLWPLSMNKRLRLLKAAHELRRIMSYLMSRCGYPGGSMMQQGPPLSKELLL</sequence>